<protein>
    <submittedName>
        <fullName evidence="2">Cupin domain-containing protein</fullName>
    </submittedName>
</protein>
<dbReference type="PANTHER" id="PTHR36440">
    <property type="entry name" value="PUTATIVE (AFU_ORTHOLOGUE AFUA_8G07350)-RELATED"/>
    <property type="match status" value="1"/>
</dbReference>
<dbReference type="Pfam" id="PF07883">
    <property type="entry name" value="Cupin_2"/>
    <property type="match status" value="1"/>
</dbReference>
<proteinExistence type="predicted"/>
<dbReference type="SUPFAM" id="SSF51182">
    <property type="entry name" value="RmlC-like cupins"/>
    <property type="match status" value="1"/>
</dbReference>
<evidence type="ECO:0000313" key="2">
    <source>
        <dbReference type="EMBL" id="MBW4658225.1"/>
    </source>
</evidence>
<name>A0A951Q968_9CYAN</name>
<accession>A0A951Q968</accession>
<dbReference type="InterPro" id="IPR014710">
    <property type="entry name" value="RmlC-like_jellyroll"/>
</dbReference>
<dbReference type="InterPro" id="IPR013096">
    <property type="entry name" value="Cupin_2"/>
</dbReference>
<feature type="domain" description="Cupin type-2" evidence="1">
    <location>
        <begin position="47"/>
        <end position="112"/>
    </location>
</feature>
<dbReference type="EMBL" id="JAHHHD010000004">
    <property type="protein sequence ID" value="MBW4658225.1"/>
    <property type="molecule type" value="Genomic_DNA"/>
</dbReference>
<evidence type="ECO:0000313" key="3">
    <source>
        <dbReference type="Proteomes" id="UP000757435"/>
    </source>
</evidence>
<dbReference type="Gene3D" id="2.60.120.10">
    <property type="entry name" value="Jelly Rolls"/>
    <property type="match status" value="1"/>
</dbReference>
<dbReference type="AlphaFoldDB" id="A0A951Q968"/>
<reference evidence="2" key="2">
    <citation type="journal article" date="2022" name="Microbiol. Resour. Announc.">
        <title>Metagenome Sequencing to Explore Phylogenomics of Terrestrial Cyanobacteria.</title>
        <authorList>
            <person name="Ward R.D."/>
            <person name="Stajich J.E."/>
            <person name="Johansen J.R."/>
            <person name="Huntemann M."/>
            <person name="Clum A."/>
            <person name="Foster B."/>
            <person name="Foster B."/>
            <person name="Roux S."/>
            <person name="Palaniappan K."/>
            <person name="Varghese N."/>
            <person name="Mukherjee S."/>
            <person name="Reddy T.B.K."/>
            <person name="Daum C."/>
            <person name="Copeland A."/>
            <person name="Chen I.A."/>
            <person name="Ivanova N.N."/>
            <person name="Kyrpides N.C."/>
            <person name="Shapiro N."/>
            <person name="Eloe-Fadrosh E.A."/>
            <person name="Pietrasiak N."/>
        </authorList>
    </citation>
    <scope>NUCLEOTIDE SEQUENCE</scope>
    <source>
        <strain evidence="2">UHER 2000/2452</strain>
    </source>
</reference>
<gene>
    <name evidence="2" type="ORF">KME15_06095</name>
</gene>
<comment type="caution">
    <text evidence="2">The sequence shown here is derived from an EMBL/GenBank/DDBJ whole genome shotgun (WGS) entry which is preliminary data.</text>
</comment>
<dbReference type="InterPro" id="IPR011051">
    <property type="entry name" value="RmlC_Cupin_sf"/>
</dbReference>
<dbReference type="PANTHER" id="PTHR36440:SF1">
    <property type="entry name" value="PUTATIVE (AFU_ORTHOLOGUE AFUA_8G07350)-RELATED"/>
    <property type="match status" value="1"/>
</dbReference>
<dbReference type="InterPro" id="IPR053146">
    <property type="entry name" value="QDO-like"/>
</dbReference>
<organism evidence="2 3">
    <name type="scientific">Drouetiella hepatica Uher 2000/2452</name>
    <dbReference type="NCBI Taxonomy" id="904376"/>
    <lineage>
        <taxon>Bacteria</taxon>
        <taxon>Bacillati</taxon>
        <taxon>Cyanobacteriota</taxon>
        <taxon>Cyanophyceae</taxon>
        <taxon>Oculatellales</taxon>
        <taxon>Oculatellaceae</taxon>
        <taxon>Drouetiella</taxon>
    </lineage>
</organism>
<dbReference type="Proteomes" id="UP000757435">
    <property type="component" value="Unassembled WGS sequence"/>
</dbReference>
<evidence type="ECO:0000259" key="1">
    <source>
        <dbReference type="Pfam" id="PF07883"/>
    </source>
</evidence>
<sequence>MTHPNFSTHETSHSPAAEIIVNPVTGDRMTILQASHESQGTYAKIRFDLPPGAKGSPLHFHTAMDETFTVLQGCLEMEVGQKGNRRWLKPGESVHVPVGTHHSFCNSSNEWVTFTTENRPAAGFERFIRGMFGLAIDGKVNSEGMPTHLLQFAILLKQADTIPVGIPPVLFNGLINTLAWVAQRFQIERSLRKYWHSEKNAQ</sequence>
<reference evidence="2" key="1">
    <citation type="submission" date="2021-05" db="EMBL/GenBank/DDBJ databases">
        <authorList>
            <person name="Pietrasiak N."/>
            <person name="Ward R."/>
            <person name="Stajich J.E."/>
            <person name="Kurbessoian T."/>
        </authorList>
    </citation>
    <scope>NUCLEOTIDE SEQUENCE</scope>
    <source>
        <strain evidence="2">UHER 2000/2452</strain>
    </source>
</reference>